<accession>A0ABS3Z767</accession>
<protein>
    <submittedName>
        <fullName evidence="1">RteC domain-containing protein</fullName>
    </submittedName>
</protein>
<sequence>PTSMPVEAAPGNTSAAAASPALRWTGHRRDLVEIGYALYLHGDFGDASIKEIMESFEVAFNFELGEYYDHFTDIRQRKNSTIFLDKLKTHLVRYIEREDD</sequence>
<feature type="non-terminal residue" evidence="1">
    <location>
        <position position="1"/>
    </location>
</feature>
<name>A0ABS3Z767_9BACT</name>
<proteinExistence type="predicted"/>
<dbReference type="EMBL" id="JAGHKO010000029">
    <property type="protein sequence ID" value="MBO9205540.1"/>
    <property type="molecule type" value="Genomic_DNA"/>
</dbReference>
<gene>
    <name evidence="1" type="ORF">J7I42_34955</name>
</gene>
<reference evidence="1 2" key="1">
    <citation type="submission" date="2021-03" db="EMBL/GenBank/DDBJ databases">
        <title>Assistant Professor.</title>
        <authorList>
            <person name="Huq M.A."/>
        </authorList>
    </citation>
    <scope>NUCLEOTIDE SEQUENCE [LARGE SCALE GENOMIC DNA]</scope>
    <source>
        <strain evidence="1 2">MAH-29</strain>
    </source>
</reference>
<keyword evidence="2" id="KW-1185">Reference proteome</keyword>
<evidence type="ECO:0000313" key="1">
    <source>
        <dbReference type="EMBL" id="MBO9205540.1"/>
    </source>
</evidence>
<dbReference type="Proteomes" id="UP000677244">
    <property type="component" value="Unassembled WGS sequence"/>
</dbReference>
<dbReference type="RefSeq" id="WP_209145222.1">
    <property type="nucleotide sequence ID" value="NZ_JAGHKO010000029.1"/>
</dbReference>
<dbReference type="Pfam" id="PF09357">
    <property type="entry name" value="RteC"/>
    <property type="match status" value="1"/>
</dbReference>
<dbReference type="InterPro" id="IPR018534">
    <property type="entry name" value="Tet_reg_excision_RteC"/>
</dbReference>
<comment type="caution">
    <text evidence="1">The sequence shown here is derived from an EMBL/GenBank/DDBJ whole genome shotgun (WGS) entry which is preliminary data.</text>
</comment>
<organism evidence="1 2">
    <name type="scientific">Niastella soli</name>
    <dbReference type="NCBI Taxonomy" id="2821487"/>
    <lineage>
        <taxon>Bacteria</taxon>
        <taxon>Pseudomonadati</taxon>
        <taxon>Bacteroidota</taxon>
        <taxon>Chitinophagia</taxon>
        <taxon>Chitinophagales</taxon>
        <taxon>Chitinophagaceae</taxon>
        <taxon>Niastella</taxon>
    </lineage>
</organism>
<evidence type="ECO:0000313" key="2">
    <source>
        <dbReference type="Proteomes" id="UP000677244"/>
    </source>
</evidence>